<dbReference type="AlphaFoldDB" id="A0A854QA33"/>
<dbReference type="Proteomes" id="UP000199727">
    <property type="component" value="Unassembled WGS sequence"/>
</dbReference>
<protein>
    <submittedName>
        <fullName evidence="1">Uncharacterized protein</fullName>
    </submittedName>
</protein>
<gene>
    <name evidence="1" type="ORF">C361_04787</name>
</gene>
<proteinExistence type="predicted"/>
<reference evidence="1 2" key="1">
    <citation type="submission" date="2017-06" db="EMBL/GenBank/DDBJ databases">
        <title>Global population genomics of the pathogenic fungus Cryptococcus neoformans var. grubii.</title>
        <authorList>
            <person name="Cuomo C."/>
            <person name="Litvintseva A."/>
            <person name="Chen Y."/>
            <person name="Young S."/>
            <person name="Zeng Q."/>
            <person name="Chapman S."/>
            <person name="Gujja S."/>
            <person name="Saif S."/>
            <person name="Birren B."/>
        </authorList>
    </citation>
    <scope>NUCLEOTIDE SEQUENCE [LARGE SCALE GENOMIC DNA]</scope>
    <source>
        <strain evidence="1 2">Tu259-1</strain>
    </source>
</reference>
<sequence length="22" mass="2609">MSGNLKYPKVTFDRKVNSRRLV</sequence>
<evidence type="ECO:0000313" key="1">
    <source>
        <dbReference type="EMBL" id="OXG17505.1"/>
    </source>
</evidence>
<comment type="caution">
    <text evidence="1">The sequence shown here is derived from an EMBL/GenBank/DDBJ whole genome shotgun (WGS) entry which is preliminary data.</text>
</comment>
<accession>A0A854QA33</accession>
<dbReference type="EMBL" id="AMKT01000060">
    <property type="protein sequence ID" value="OXG17505.1"/>
    <property type="molecule type" value="Genomic_DNA"/>
</dbReference>
<evidence type="ECO:0000313" key="2">
    <source>
        <dbReference type="Proteomes" id="UP000199727"/>
    </source>
</evidence>
<organism evidence="1 2">
    <name type="scientific">Cryptococcus neoformans Tu259-1</name>
    <dbReference type="NCBI Taxonomy" id="1230072"/>
    <lineage>
        <taxon>Eukaryota</taxon>
        <taxon>Fungi</taxon>
        <taxon>Dikarya</taxon>
        <taxon>Basidiomycota</taxon>
        <taxon>Agaricomycotina</taxon>
        <taxon>Tremellomycetes</taxon>
        <taxon>Tremellales</taxon>
        <taxon>Cryptococcaceae</taxon>
        <taxon>Cryptococcus</taxon>
        <taxon>Cryptococcus neoformans species complex</taxon>
    </lineage>
</organism>
<name>A0A854QA33_CRYNE</name>